<reference evidence="1 2" key="1">
    <citation type="submission" date="2017-09" db="EMBL/GenBank/DDBJ databases">
        <title>WGS assembly of Aquilegia coerulea Goldsmith.</title>
        <authorList>
            <person name="Hodges S."/>
            <person name="Kramer E."/>
            <person name="Nordborg M."/>
            <person name="Tomkins J."/>
            <person name="Borevitz J."/>
            <person name="Derieg N."/>
            <person name="Yan J."/>
            <person name="Mihaltcheva S."/>
            <person name="Hayes R.D."/>
            <person name="Rokhsar D."/>
        </authorList>
    </citation>
    <scope>NUCLEOTIDE SEQUENCE [LARGE SCALE GENOMIC DNA]</scope>
    <source>
        <strain evidence="2">cv. Goldsmith</strain>
    </source>
</reference>
<keyword evidence="2" id="KW-1185">Reference proteome</keyword>
<proteinExistence type="predicted"/>
<dbReference type="AlphaFoldDB" id="A0A2G5DA55"/>
<gene>
    <name evidence="1" type="ORF">AQUCO_02500222v1</name>
</gene>
<sequence length="83" mass="9446">MEKSSPGFFNSVMANWQAQFSLKNFDYNLDIKGRYLCQMGMKLQIKILEIDEIVNLRTGSVIYQMCNMGLREAGLGDEESATI</sequence>
<evidence type="ECO:0000313" key="2">
    <source>
        <dbReference type="Proteomes" id="UP000230069"/>
    </source>
</evidence>
<dbReference type="EMBL" id="KZ305042">
    <property type="protein sequence ID" value="PIA40374.1"/>
    <property type="molecule type" value="Genomic_DNA"/>
</dbReference>
<name>A0A2G5DA55_AQUCA</name>
<evidence type="ECO:0000313" key="1">
    <source>
        <dbReference type="EMBL" id="PIA40374.1"/>
    </source>
</evidence>
<organism evidence="1 2">
    <name type="scientific">Aquilegia coerulea</name>
    <name type="common">Rocky mountain columbine</name>
    <dbReference type="NCBI Taxonomy" id="218851"/>
    <lineage>
        <taxon>Eukaryota</taxon>
        <taxon>Viridiplantae</taxon>
        <taxon>Streptophyta</taxon>
        <taxon>Embryophyta</taxon>
        <taxon>Tracheophyta</taxon>
        <taxon>Spermatophyta</taxon>
        <taxon>Magnoliopsida</taxon>
        <taxon>Ranunculales</taxon>
        <taxon>Ranunculaceae</taxon>
        <taxon>Thalictroideae</taxon>
        <taxon>Aquilegia</taxon>
    </lineage>
</organism>
<protein>
    <submittedName>
        <fullName evidence="1">Uncharacterized protein</fullName>
    </submittedName>
</protein>
<accession>A0A2G5DA55</accession>
<dbReference type="Proteomes" id="UP000230069">
    <property type="component" value="Unassembled WGS sequence"/>
</dbReference>
<dbReference type="InParanoid" id="A0A2G5DA55"/>